<dbReference type="Proteomes" id="UP000482800">
    <property type="component" value="Unassembled WGS sequence"/>
</dbReference>
<dbReference type="AlphaFoldDB" id="A0A6V8KI69"/>
<sequence>MLYLTVLPPDELLAAVRARVNRYVNSGDAEDILDQAGVRDARALLAVIDETGYPRGEGALPWIHAYHAAGLLHHARDVARPDTVDREQAESLLAQVHDWVPDLAEQLRKLAQVPQEPARLRPRRVAVHAFAGSALDEIDGVVTATRHAIRECRDWSESLTLRMNLAEAQHLRFGRTGDVADLSEAITTAQAVIRETAPYDARYTNRLSTLAGFLQARFVSTMDISDLDAAVESYRKALDAAAADHEDRPMYLSNLGRARLLRYAYVSQDPAELDTALAEMRTAVDTTTPDDPGLGTRLSGLHQAYRARYEATRDAGDLAEALRTAHAAVEATAPEHMDYLERILDVGATHLERYERGGDEGDATAATEIARSILHAVPPEHPLHRLATDVLDRAGGRTPRA</sequence>
<keyword evidence="2" id="KW-1185">Reference proteome</keyword>
<reference evidence="1 2" key="2">
    <citation type="submission" date="2020-03" db="EMBL/GenBank/DDBJ databases">
        <authorList>
            <person name="Ichikawa N."/>
            <person name="Kimura A."/>
            <person name="Kitahashi Y."/>
            <person name="Uohara A."/>
        </authorList>
    </citation>
    <scope>NUCLEOTIDE SEQUENCE [LARGE SCALE GENOMIC DNA]</scope>
    <source>
        <strain evidence="1 2">NBRC 108639</strain>
    </source>
</reference>
<protein>
    <recommendedName>
        <fullName evidence="3">CHAT domain-containing protein</fullName>
    </recommendedName>
</protein>
<proteinExistence type="predicted"/>
<name>A0A6V8KI69_9ACTN</name>
<accession>A0A6V8KI69</accession>
<dbReference type="EMBL" id="BLPF01000001">
    <property type="protein sequence ID" value="GFJ80425.1"/>
    <property type="molecule type" value="Genomic_DNA"/>
</dbReference>
<evidence type="ECO:0008006" key="3">
    <source>
        <dbReference type="Google" id="ProtNLM"/>
    </source>
</evidence>
<gene>
    <name evidence="1" type="ORF">Phou_046050</name>
</gene>
<reference evidence="1 2" key="1">
    <citation type="submission" date="2020-03" db="EMBL/GenBank/DDBJ databases">
        <title>Whole genome shotgun sequence of Phytohabitans houttuyneae NBRC 108639.</title>
        <authorList>
            <person name="Komaki H."/>
            <person name="Tamura T."/>
        </authorList>
    </citation>
    <scope>NUCLEOTIDE SEQUENCE [LARGE SCALE GENOMIC DNA]</scope>
    <source>
        <strain evidence="1 2">NBRC 108639</strain>
    </source>
</reference>
<organism evidence="1 2">
    <name type="scientific">Phytohabitans houttuyneae</name>
    <dbReference type="NCBI Taxonomy" id="1076126"/>
    <lineage>
        <taxon>Bacteria</taxon>
        <taxon>Bacillati</taxon>
        <taxon>Actinomycetota</taxon>
        <taxon>Actinomycetes</taxon>
        <taxon>Micromonosporales</taxon>
        <taxon>Micromonosporaceae</taxon>
    </lineage>
</organism>
<dbReference type="InterPro" id="IPR011990">
    <property type="entry name" value="TPR-like_helical_dom_sf"/>
</dbReference>
<comment type="caution">
    <text evidence="1">The sequence shown here is derived from an EMBL/GenBank/DDBJ whole genome shotgun (WGS) entry which is preliminary data.</text>
</comment>
<dbReference type="Gene3D" id="1.25.40.10">
    <property type="entry name" value="Tetratricopeptide repeat domain"/>
    <property type="match status" value="1"/>
</dbReference>
<evidence type="ECO:0000313" key="2">
    <source>
        <dbReference type="Proteomes" id="UP000482800"/>
    </source>
</evidence>
<evidence type="ECO:0000313" key="1">
    <source>
        <dbReference type="EMBL" id="GFJ80425.1"/>
    </source>
</evidence>